<dbReference type="Pfam" id="PF03929">
    <property type="entry name" value="PepSY_TM"/>
    <property type="match status" value="1"/>
</dbReference>
<dbReference type="AlphaFoldDB" id="A0A8H2K5P5"/>
<keyword evidence="1" id="KW-1133">Transmembrane helix</keyword>
<dbReference type="Proteomes" id="UP000314285">
    <property type="component" value="Unassembled WGS sequence"/>
</dbReference>
<feature type="transmembrane region" description="Helical" evidence="1">
    <location>
        <begin position="12"/>
        <end position="34"/>
    </location>
</feature>
<proteinExistence type="predicted"/>
<sequence length="505" mass="58390">MQFRQVQATLHSWLGIVVLWSGFLIFFTGSIAYFRTEINLWSKPEIFLYLKKPPPSFESAQVAYDYLNMHALEAKRWRVNLANSRMPFNTLEWQDKTNKYHKIQDPNTGLILKEVRESLGGDFFFKLHYSLYPLPDVVGRTLVVIIGILFLIALISGILTHKKIFKDFFVFRSFKGQRTLLDLHHITGVVTLPFYLIMAFTGIMIFFYLLMPWGINQQYGENGIKKFYNEIQYINPPKLAADSGIHLKEFSTFSSQLPQQGSNGTTLEKFEVKNPNTTEALITFDYGYKKLITFNNPQFIFLANTGRQLNNERNLHPVAQISSATYGIHLGYYASQSMRWVLASLGFAGCIMLVAGALLWQKKRIKQQHTLSYKILSYLNYFTFLGLPFATAMYFLANRVLPTNLEHRVQYELLTFFISWIGILIIPMLIKMQKAIILAFIFTAFILLITVLSPVFLSPQAFILNTWLHQQWPIAGVDLVFIFIAIGYISACYYFRKIQMSKVNK</sequence>
<name>A0A8H2K5P5_ACIRA</name>
<feature type="transmembrane region" description="Helical" evidence="1">
    <location>
        <begin position="409"/>
        <end position="430"/>
    </location>
</feature>
<feature type="transmembrane region" description="Helical" evidence="1">
    <location>
        <begin position="437"/>
        <end position="457"/>
    </location>
</feature>
<feature type="transmembrane region" description="Helical" evidence="1">
    <location>
        <begin position="180"/>
        <end position="210"/>
    </location>
</feature>
<organism evidence="2 3">
    <name type="scientific">Acinetobacter radioresistens</name>
    <dbReference type="NCBI Taxonomy" id="40216"/>
    <lineage>
        <taxon>Bacteria</taxon>
        <taxon>Pseudomonadati</taxon>
        <taxon>Pseudomonadota</taxon>
        <taxon>Gammaproteobacteria</taxon>
        <taxon>Moraxellales</taxon>
        <taxon>Moraxellaceae</taxon>
        <taxon>Acinetobacter</taxon>
    </lineage>
</organism>
<evidence type="ECO:0000313" key="3">
    <source>
        <dbReference type="Proteomes" id="UP000314285"/>
    </source>
</evidence>
<feature type="transmembrane region" description="Helical" evidence="1">
    <location>
        <begin position="137"/>
        <end position="159"/>
    </location>
</feature>
<keyword evidence="1" id="KW-0472">Membrane</keyword>
<reference evidence="2 3" key="1">
    <citation type="submission" date="2019-06" db="EMBL/GenBank/DDBJ databases">
        <title>Genome of Acinetobacter radioresistens APH1, a phenol degrading strain.</title>
        <authorList>
            <person name="Liu Y."/>
        </authorList>
    </citation>
    <scope>NUCLEOTIDE SEQUENCE [LARGE SCALE GENOMIC DNA]</scope>
    <source>
        <strain evidence="2 3">APH1</strain>
    </source>
</reference>
<dbReference type="PANTHER" id="PTHR34219:SF4">
    <property type="entry name" value="PEPSY DOMAIN-CONTAINING PROTEIN"/>
    <property type="match status" value="1"/>
</dbReference>
<evidence type="ECO:0000313" key="2">
    <source>
        <dbReference type="EMBL" id="TNX92555.1"/>
    </source>
</evidence>
<comment type="caution">
    <text evidence="2">The sequence shown here is derived from an EMBL/GenBank/DDBJ whole genome shotgun (WGS) entry which is preliminary data.</text>
</comment>
<evidence type="ECO:0000256" key="1">
    <source>
        <dbReference type="SAM" id="Phobius"/>
    </source>
</evidence>
<dbReference type="EMBL" id="VFBM01000004">
    <property type="protein sequence ID" value="TNX92555.1"/>
    <property type="molecule type" value="Genomic_DNA"/>
</dbReference>
<feature type="transmembrane region" description="Helical" evidence="1">
    <location>
        <begin position="340"/>
        <end position="359"/>
    </location>
</feature>
<dbReference type="PANTHER" id="PTHR34219">
    <property type="entry name" value="IRON-REGULATED INNER MEMBRANE PROTEIN-RELATED"/>
    <property type="match status" value="1"/>
</dbReference>
<feature type="transmembrane region" description="Helical" evidence="1">
    <location>
        <begin position="472"/>
        <end position="495"/>
    </location>
</feature>
<dbReference type="InterPro" id="IPR005625">
    <property type="entry name" value="PepSY-ass_TM"/>
</dbReference>
<accession>A0A8H2K5P5</accession>
<gene>
    <name evidence="2" type="ORF">FHY67_07310</name>
</gene>
<dbReference type="RefSeq" id="WP_005026558.1">
    <property type="nucleotide sequence ID" value="NZ_CP027365.1"/>
</dbReference>
<keyword evidence="1" id="KW-0812">Transmembrane</keyword>
<feature type="transmembrane region" description="Helical" evidence="1">
    <location>
        <begin position="379"/>
        <end position="397"/>
    </location>
</feature>
<protein>
    <submittedName>
        <fullName evidence="2">PepSY domain-containing protein</fullName>
    </submittedName>
</protein>